<evidence type="ECO:0000256" key="1">
    <source>
        <dbReference type="SAM" id="SignalP"/>
    </source>
</evidence>
<accession>A0A9W8U005</accession>
<keyword evidence="3" id="KW-1185">Reference proteome</keyword>
<reference evidence="2 3" key="1">
    <citation type="journal article" date="2023" name="Proc. Natl. Acad. Sci. U.S.A.">
        <title>A global phylogenomic analysis of the shiitake genus Lentinula.</title>
        <authorList>
            <person name="Sierra-Patev S."/>
            <person name="Min B."/>
            <person name="Naranjo-Ortiz M."/>
            <person name="Looney B."/>
            <person name="Konkel Z."/>
            <person name="Slot J.C."/>
            <person name="Sakamoto Y."/>
            <person name="Steenwyk J.L."/>
            <person name="Rokas A."/>
            <person name="Carro J."/>
            <person name="Camarero S."/>
            <person name="Ferreira P."/>
            <person name="Molpeceres G."/>
            <person name="Ruiz-Duenas F.J."/>
            <person name="Serrano A."/>
            <person name="Henrissat B."/>
            <person name="Drula E."/>
            <person name="Hughes K.W."/>
            <person name="Mata J.L."/>
            <person name="Ishikawa N.K."/>
            <person name="Vargas-Isla R."/>
            <person name="Ushijima S."/>
            <person name="Smith C.A."/>
            <person name="Donoghue J."/>
            <person name="Ahrendt S."/>
            <person name="Andreopoulos W."/>
            <person name="He G."/>
            <person name="LaButti K."/>
            <person name="Lipzen A."/>
            <person name="Ng V."/>
            <person name="Riley R."/>
            <person name="Sandor L."/>
            <person name="Barry K."/>
            <person name="Martinez A.T."/>
            <person name="Xiao Y."/>
            <person name="Gibbons J.G."/>
            <person name="Terashima K."/>
            <person name="Grigoriev I.V."/>
            <person name="Hibbett D."/>
        </authorList>
    </citation>
    <scope>NUCLEOTIDE SEQUENCE [LARGE SCALE GENOMIC DNA]</scope>
    <source>
        <strain evidence="2 3">TFB7810</strain>
    </source>
</reference>
<dbReference type="AlphaFoldDB" id="A0A9W8U005"/>
<sequence length="210" mass="23525">MHLCLLLISHLVSRIAFVSSSYSGSLDLVGSKFLQLLAIVGQLTTDCDPGSGSPLPAANDRPVIPLPANDRPVIHFGPEPGYRRNVKLGLYSLGDLAVLHTALAIGDTLLYPTWTDKSKTQLIHVDVKLTKHLRYEYDWVPLGIANFTDRGDEEAALNTLLRIKLPPFKERGGTDWDYIESALNILTERDELLDPHSVLEAFQYKRNWHR</sequence>
<gene>
    <name evidence="2" type="ORF">DFH05DRAFT_1457735</name>
</gene>
<feature type="chain" id="PRO_5040739307" evidence="1">
    <location>
        <begin position="21"/>
        <end position="210"/>
    </location>
</feature>
<feature type="signal peptide" evidence="1">
    <location>
        <begin position="1"/>
        <end position="20"/>
    </location>
</feature>
<keyword evidence="1" id="KW-0732">Signal</keyword>
<dbReference type="Proteomes" id="UP001142393">
    <property type="component" value="Unassembled WGS sequence"/>
</dbReference>
<proteinExistence type="predicted"/>
<dbReference type="EMBL" id="JANVFU010000003">
    <property type="protein sequence ID" value="KAJ3747354.1"/>
    <property type="molecule type" value="Genomic_DNA"/>
</dbReference>
<evidence type="ECO:0000313" key="3">
    <source>
        <dbReference type="Proteomes" id="UP001142393"/>
    </source>
</evidence>
<organism evidence="2 3">
    <name type="scientific">Lentinula detonsa</name>
    <dbReference type="NCBI Taxonomy" id="2804962"/>
    <lineage>
        <taxon>Eukaryota</taxon>
        <taxon>Fungi</taxon>
        <taxon>Dikarya</taxon>
        <taxon>Basidiomycota</taxon>
        <taxon>Agaricomycotina</taxon>
        <taxon>Agaricomycetes</taxon>
        <taxon>Agaricomycetidae</taxon>
        <taxon>Agaricales</taxon>
        <taxon>Marasmiineae</taxon>
        <taxon>Omphalotaceae</taxon>
        <taxon>Lentinula</taxon>
    </lineage>
</organism>
<name>A0A9W8U005_9AGAR</name>
<evidence type="ECO:0000313" key="2">
    <source>
        <dbReference type="EMBL" id="KAJ3747354.1"/>
    </source>
</evidence>
<comment type="caution">
    <text evidence="2">The sequence shown here is derived from an EMBL/GenBank/DDBJ whole genome shotgun (WGS) entry which is preliminary data.</text>
</comment>
<protein>
    <submittedName>
        <fullName evidence="2">Uncharacterized protein</fullName>
    </submittedName>
</protein>